<name>A0A9W5WWJ6_BABOV</name>
<proteinExistence type="predicted"/>
<feature type="repeat" description="PPR" evidence="1">
    <location>
        <begin position="119"/>
        <end position="154"/>
    </location>
</feature>
<sequence length="240" mass="27855">MSQRLPRSVMRWTRHLLAAIRPSGLTVRLPRTGIADDSRNVNAALKSIRKELGINKVIKPIIGETDNNREKHESQSLDEAKVNLRNKMHKNIWLAMKRRDAPQFHQLEKEMRARDIEMDGVTYTLLMHAHLMFKGRNSACMDLIEEMKERGIHPALIRFNAVGTLVYPINIIQRILASCVEMETYNAKPLSANIVQMARAAWLTAVLITRRYPTHEHIVRMEEQIEEQEKQYLEEINSEV</sequence>
<dbReference type="PROSITE" id="PS51375">
    <property type="entry name" value="PPR"/>
    <property type="match status" value="1"/>
</dbReference>
<keyword evidence="3" id="KW-1185">Reference proteome</keyword>
<evidence type="ECO:0000313" key="3">
    <source>
        <dbReference type="Proteomes" id="UP001057455"/>
    </source>
</evidence>
<protein>
    <submittedName>
        <fullName evidence="2">Uncharacterized protein</fullName>
    </submittedName>
</protein>
<evidence type="ECO:0000313" key="2">
    <source>
        <dbReference type="EMBL" id="GFE55602.1"/>
    </source>
</evidence>
<dbReference type="InterPro" id="IPR002885">
    <property type="entry name" value="PPR_rpt"/>
</dbReference>
<dbReference type="Gene3D" id="1.25.40.10">
    <property type="entry name" value="Tetratricopeptide repeat domain"/>
    <property type="match status" value="1"/>
</dbReference>
<reference evidence="2" key="1">
    <citation type="submission" date="2019-12" db="EMBL/GenBank/DDBJ databases">
        <title>Genome sequence of Babesia ovis.</title>
        <authorList>
            <person name="Yamagishi J."/>
            <person name="Sevinc F."/>
            <person name="Xuan X."/>
        </authorList>
    </citation>
    <scope>NUCLEOTIDE SEQUENCE</scope>
    <source>
        <strain evidence="2">Selcuk</strain>
    </source>
</reference>
<accession>A0A9W5WWJ6</accession>
<dbReference type="EMBL" id="BLIY01000023">
    <property type="protein sequence ID" value="GFE55602.1"/>
    <property type="molecule type" value="Genomic_DNA"/>
</dbReference>
<dbReference type="Pfam" id="PF13812">
    <property type="entry name" value="PPR_3"/>
    <property type="match status" value="1"/>
</dbReference>
<gene>
    <name evidence="2" type="ORF">BaOVIS_030060</name>
</gene>
<evidence type="ECO:0000256" key="1">
    <source>
        <dbReference type="PROSITE-ProRule" id="PRU00708"/>
    </source>
</evidence>
<dbReference type="AlphaFoldDB" id="A0A9W5WWJ6"/>
<dbReference type="OrthoDB" id="185373at2759"/>
<comment type="caution">
    <text evidence="2">The sequence shown here is derived from an EMBL/GenBank/DDBJ whole genome shotgun (WGS) entry which is preliminary data.</text>
</comment>
<organism evidence="2 3">
    <name type="scientific">Babesia ovis</name>
    <dbReference type="NCBI Taxonomy" id="5869"/>
    <lineage>
        <taxon>Eukaryota</taxon>
        <taxon>Sar</taxon>
        <taxon>Alveolata</taxon>
        <taxon>Apicomplexa</taxon>
        <taxon>Aconoidasida</taxon>
        <taxon>Piroplasmida</taxon>
        <taxon>Babesiidae</taxon>
        <taxon>Babesia</taxon>
    </lineage>
</organism>
<dbReference type="Proteomes" id="UP001057455">
    <property type="component" value="Unassembled WGS sequence"/>
</dbReference>
<dbReference type="InterPro" id="IPR011990">
    <property type="entry name" value="TPR-like_helical_dom_sf"/>
</dbReference>